<keyword evidence="1" id="KW-1133">Transmembrane helix</keyword>
<evidence type="ECO:0000313" key="3">
    <source>
        <dbReference type="Proteomes" id="UP000502421"/>
    </source>
</evidence>
<dbReference type="EMBL" id="CP051205">
    <property type="protein sequence ID" value="QJB30704.1"/>
    <property type="molecule type" value="Genomic_DNA"/>
</dbReference>
<evidence type="ECO:0000256" key="1">
    <source>
        <dbReference type="SAM" id="Phobius"/>
    </source>
</evidence>
<keyword evidence="1" id="KW-0472">Membrane</keyword>
<dbReference type="AlphaFoldDB" id="A0AAE7D623"/>
<reference evidence="3" key="1">
    <citation type="submission" date="2020-04" db="EMBL/GenBank/DDBJ databases">
        <authorList>
            <person name="Kittiwongwattana C."/>
        </authorList>
    </citation>
    <scope>NUCLEOTIDE SEQUENCE [LARGE SCALE GENOMIC DNA]</scope>
    <source>
        <strain evidence="3">1310</strain>
    </source>
</reference>
<proteinExistence type="predicted"/>
<sequence>MNKKETILPLITDRNFHVLRLLTWFGLLFLCLSFFILFRGYKISFLIFLSISILLLNANYIIKEYSVVGNIYLLPDKIVVKPTVELEMKYILEDLKDIEVFILGVKGEFYGGRAITTKTGVDNSIVFQYLGESKSIRFLLKQQQVSQLSEILQTWQLNGVKFKLHNQSRERFI</sequence>
<organism evidence="2 3">
    <name type="scientific">Chitinophaga oryzae</name>
    <dbReference type="NCBI Taxonomy" id="2725414"/>
    <lineage>
        <taxon>Bacteria</taxon>
        <taxon>Pseudomonadati</taxon>
        <taxon>Bacteroidota</taxon>
        <taxon>Chitinophagia</taxon>
        <taxon>Chitinophagales</taxon>
        <taxon>Chitinophagaceae</taxon>
        <taxon>Chitinophaga</taxon>
    </lineage>
</organism>
<dbReference type="Proteomes" id="UP000502421">
    <property type="component" value="Chromosome"/>
</dbReference>
<feature type="transmembrane region" description="Helical" evidence="1">
    <location>
        <begin position="44"/>
        <end position="62"/>
    </location>
</feature>
<feature type="transmembrane region" description="Helical" evidence="1">
    <location>
        <begin position="21"/>
        <end position="38"/>
    </location>
</feature>
<gene>
    <name evidence="2" type="ORF">HF329_05075</name>
</gene>
<evidence type="ECO:0000313" key="2">
    <source>
        <dbReference type="EMBL" id="QJB30704.1"/>
    </source>
</evidence>
<protein>
    <submittedName>
        <fullName evidence="2">Uncharacterized protein</fullName>
    </submittedName>
</protein>
<accession>A0AAE7D623</accession>
<dbReference type="RefSeq" id="WP_168802982.1">
    <property type="nucleotide sequence ID" value="NZ_CP051205.1"/>
</dbReference>
<name>A0AAE7D623_9BACT</name>
<dbReference type="KEGG" id="coy:HF329_05075"/>
<keyword evidence="1" id="KW-0812">Transmembrane</keyword>